<accession>A0ABY6HS17</accession>
<dbReference type="SUPFAM" id="SSF53784">
    <property type="entry name" value="Phosphofructokinase"/>
    <property type="match status" value="1"/>
</dbReference>
<comment type="cofactor">
    <cofactor evidence="1">
        <name>Mg(2+)</name>
        <dbReference type="ChEBI" id="CHEBI:18420"/>
    </cofactor>
</comment>
<proteinExistence type="predicted"/>
<evidence type="ECO:0000256" key="3">
    <source>
        <dbReference type="ARBA" id="ARBA00022490"/>
    </source>
</evidence>
<dbReference type="Proteomes" id="UP001208689">
    <property type="component" value="Chromosome"/>
</dbReference>
<evidence type="ECO:0000256" key="5">
    <source>
        <dbReference type="ARBA" id="ARBA00022723"/>
    </source>
</evidence>
<dbReference type="InterPro" id="IPR035966">
    <property type="entry name" value="PKF_sf"/>
</dbReference>
<comment type="pathway">
    <text evidence="2">Carbohydrate degradation; glycolysis; D-glyceraldehyde 3-phosphate and glycerone phosphate from D-glucose: step 3/4.</text>
</comment>
<dbReference type="Pfam" id="PF00365">
    <property type="entry name" value="PFK"/>
    <property type="match status" value="1"/>
</dbReference>
<dbReference type="InterPro" id="IPR022953">
    <property type="entry name" value="ATP_PFK"/>
</dbReference>
<dbReference type="PANTHER" id="PTHR13697">
    <property type="entry name" value="PHOSPHOFRUCTOKINASE"/>
    <property type="match status" value="1"/>
</dbReference>
<evidence type="ECO:0000313" key="11">
    <source>
        <dbReference type="Proteomes" id="UP001208689"/>
    </source>
</evidence>
<dbReference type="InterPro" id="IPR000023">
    <property type="entry name" value="Phosphofructokinase_dom"/>
</dbReference>
<feature type="domain" description="Phosphofructokinase" evidence="9">
    <location>
        <begin position="5"/>
        <end position="352"/>
    </location>
</feature>
<evidence type="ECO:0000313" key="10">
    <source>
        <dbReference type="EMBL" id="UYP46143.1"/>
    </source>
</evidence>
<evidence type="ECO:0000256" key="1">
    <source>
        <dbReference type="ARBA" id="ARBA00001946"/>
    </source>
</evidence>
<gene>
    <name evidence="10" type="ORF">NEF87_002428</name>
</gene>
<organism evidence="10 11">
    <name type="scientific">Candidatus Lokiarchaeum ossiferum</name>
    <dbReference type="NCBI Taxonomy" id="2951803"/>
    <lineage>
        <taxon>Archaea</taxon>
        <taxon>Promethearchaeati</taxon>
        <taxon>Promethearchaeota</taxon>
        <taxon>Promethearchaeia</taxon>
        <taxon>Promethearchaeales</taxon>
        <taxon>Promethearchaeaceae</taxon>
        <taxon>Candidatus Lokiarchaeum</taxon>
    </lineage>
</organism>
<keyword evidence="11" id="KW-1185">Reference proteome</keyword>
<evidence type="ECO:0000259" key="9">
    <source>
        <dbReference type="Pfam" id="PF00365"/>
    </source>
</evidence>
<protein>
    <submittedName>
        <fullName evidence="10">Pyrophosphate--fructose 6-phosphate 1-phosphotransferase</fullName>
        <ecNumber evidence="10">2.7.1.90</ecNumber>
    </submittedName>
</protein>
<keyword evidence="3" id="KW-0963">Cytoplasm</keyword>
<evidence type="ECO:0000256" key="2">
    <source>
        <dbReference type="ARBA" id="ARBA00004679"/>
    </source>
</evidence>
<dbReference type="EC" id="2.7.1.90" evidence="10"/>
<dbReference type="Gene3D" id="3.40.50.450">
    <property type="match status" value="1"/>
</dbReference>
<dbReference type="PANTHER" id="PTHR13697:SF52">
    <property type="entry name" value="ATP-DEPENDENT 6-PHOSPHOFRUCTOKINASE 3"/>
    <property type="match status" value="1"/>
</dbReference>
<reference evidence="10" key="1">
    <citation type="submission" date="2022-09" db="EMBL/GenBank/DDBJ databases">
        <title>Actin cytoskeleton and complex cell architecture in an #Asgard archaeon.</title>
        <authorList>
            <person name="Ponce Toledo R.I."/>
            <person name="Schleper C."/>
            <person name="Rodrigues Oliveira T."/>
            <person name="Wollweber F."/>
            <person name="Xu J."/>
            <person name="Rittmann S."/>
            <person name="Klingl A."/>
            <person name="Pilhofer M."/>
        </authorList>
    </citation>
    <scope>NUCLEOTIDE SEQUENCE</scope>
    <source>
        <strain evidence="10">B-35</strain>
    </source>
</reference>
<evidence type="ECO:0000256" key="4">
    <source>
        <dbReference type="ARBA" id="ARBA00022679"/>
    </source>
</evidence>
<keyword evidence="6" id="KW-0418">Kinase</keyword>
<keyword evidence="7" id="KW-0460">Magnesium</keyword>
<evidence type="ECO:0000256" key="6">
    <source>
        <dbReference type="ARBA" id="ARBA00022777"/>
    </source>
</evidence>
<keyword evidence="4 10" id="KW-0808">Transferase</keyword>
<keyword evidence="8" id="KW-0324">Glycolysis</keyword>
<dbReference type="Gene3D" id="3.40.50.460">
    <property type="entry name" value="Phosphofructokinase domain"/>
    <property type="match status" value="1"/>
</dbReference>
<dbReference type="PRINTS" id="PR00476">
    <property type="entry name" value="PHFRCTKINASE"/>
</dbReference>
<name>A0ABY6HS17_9ARCH</name>
<dbReference type="GO" id="GO:0047334">
    <property type="term" value="F:diphosphate-fructose-6-phosphate 1-phosphotransferase activity"/>
    <property type="evidence" value="ECO:0007669"/>
    <property type="project" value="UniProtKB-EC"/>
</dbReference>
<evidence type="ECO:0000256" key="7">
    <source>
        <dbReference type="ARBA" id="ARBA00022842"/>
    </source>
</evidence>
<dbReference type="EMBL" id="CP104013">
    <property type="protein sequence ID" value="UYP46143.1"/>
    <property type="molecule type" value="Genomic_DNA"/>
</dbReference>
<keyword evidence="5" id="KW-0479">Metal-binding</keyword>
<sequence length="409" mass="45287">MEKMRIGILTGGGDCPGLNAVIYGALLRAYREKNIDVEMVGIIKGWKVFAMNKEDITPEMVDHYTQVLEIGELDDLHTKGGTILYTSRTNPFKALAKIKDPQEKEAKSIEIGKDLASKFKILGIDALISIGGDDTQGVAAAMYKYGNAKVCGCPKTIDNDLAGTDFTFGFFSGAQLASNTLDNLTTTAHSHQRIFITEIMGRDAGWLTLYSGLSSGADIILLPETPFDFEKNIVDVLKKRANSGYKYHMIACSEGAYPTKESLERDFTVITQEDIDNLPKDSFGNPELPKLGIADKISKELKNREDLMKYFNDRHAHYEIRSVVLGHTMRAGTPNVFDRVLGLRYGWHACDYILQGDYGKMAALKGTEIVPVDLVQGSKKGLIDPDSDLIQIRNAMTSVKHKSKEKLFN</sequence>
<dbReference type="NCBIfam" id="NF002872">
    <property type="entry name" value="PRK03202.1"/>
    <property type="match status" value="1"/>
</dbReference>
<evidence type="ECO:0000256" key="8">
    <source>
        <dbReference type="ARBA" id="ARBA00023152"/>
    </source>
</evidence>